<dbReference type="Gene3D" id="3.30.70.100">
    <property type="match status" value="1"/>
</dbReference>
<keyword evidence="5" id="KW-1185">Reference proteome</keyword>
<evidence type="ECO:0000313" key="5">
    <source>
        <dbReference type="Proteomes" id="UP001385951"/>
    </source>
</evidence>
<dbReference type="SUPFAM" id="SSF54909">
    <property type="entry name" value="Dimeric alpha+beta barrel"/>
    <property type="match status" value="1"/>
</dbReference>
<dbReference type="PROSITE" id="PS51502">
    <property type="entry name" value="S_R_A_B_BARREL"/>
    <property type="match status" value="1"/>
</dbReference>
<comment type="caution">
    <text evidence="4">The sequence shown here is derived from an EMBL/GenBank/DDBJ whole genome shotgun (WGS) entry which is preliminary data.</text>
</comment>
<feature type="domain" description="Stress-response A/B barrel" evidence="1">
    <location>
        <begin position="25"/>
        <end position="120"/>
    </location>
</feature>
<dbReference type="InterPro" id="IPR011008">
    <property type="entry name" value="Dimeric_a/b-barrel"/>
</dbReference>
<organism evidence="4 5">
    <name type="scientific">Cerrena zonata</name>
    <dbReference type="NCBI Taxonomy" id="2478898"/>
    <lineage>
        <taxon>Eukaryota</taxon>
        <taxon>Fungi</taxon>
        <taxon>Dikarya</taxon>
        <taxon>Basidiomycota</taxon>
        <taxon>Agaricomycotina</taxon>
        <taxon>Agaricomycetes</taxon>
        <taxon>Polyporales</taxon>
        <taxon>Cerrenaceae</taxon>
        <taxon>Cerrena</taxon>
    </lineage>
</organism>
<accession>A0AAW0FPC7</accession>
<sequence>MGKYKTDTITTQDYPLSHRGITMTVKHIAPAKPKPTPDSDSKKETFDRLKGLIETIHLVEGYTLGPPLKHPLARNQGWDIALLADFQDLETYNEYRQHETHLQMMKLLQGVTEDVLSYQIEVSPAPSKC</sequence>
<dbReference type="EMBL" id="JASBNA010000080">
    <property type="protein sequence ID" value="KAK7677921.1"/>
    <property type="molecule type" value="Genomic_DNA"/>
</dbReference>
<protein>
    <recommendedName>
        <fullName evidence="1">Stress-response A/B barrel domain-containing protein</fullName>
    </recommendedName>
</protein>
<evidence type="ECO:0000259" key="1">
    <source>
        <dbReference type="PROSITE" id="PS51502"/>
    </source>
</evidence>
<dbReference type="Pfam" id="PF07876">
    <property type="entry name" value="Dabb"/>
    <property type="match status" value="1"/>
</dbReference>
<dbReference type="EMBL" id="JASBNA010000062">
    <property type="protein sequence ID" value="KAK7679152.1"/>
    <property type="molecule type" value="Genomic_DNA"/>
</dbReference>
<gene>
    <name evidence="4" type="ORF">QCA50_017730</name>
    <name evidence="3" type="ORF">QCA50_019111</name>
    <name evidence="2" type="ORF">QCA50_020421</name>
</gene>
<dbReference type="InterPro" id="IPR013097">
    <property type="entry name" value="Dabb"/>
</dbReference>
<evidence type="ECO:0000313" key="4">
    <source>
        <dbReference type="EMBL" id="KAK7679152.1"/>
    </source>
</evidence>
<evidence type="ECO:0000313" key="3">
    <source>
        <dbReference type="EMBL" id="KAK7677921.1"/>
    </source>
</evidence>
<reference evidence="4 5" key="1">
    <citation type="submission" date="2022-09" db="EMBL/GenBank/DDBJ databases">
        <authorList>
            <person name="Palmer J.M."/>
        </authorList>
    </citation>
    <scope>NUCLEOTIDE SEQUENCE [LARGE SCALE GENOMIC DNA]</scope>
    <source>
        <strain evidence="4 5">DSM 7382</strain>
    </source>
</reference>
<evidence type="ECO:0000313" key="2">
    <source>
        <dbReference type="EMBL" id="KAK7676607.1"/>
    </source>
</evidence>
<dbReference type="EMBL" id="JASBNA010000110">
    <property type="protein sequence ID" value="KAK7676607.1"/>
    <property type="molecule type" value="Genomic_DNA"/>
</dbReference>
<proteinExistence type="predicted"/>
<dbReference type="AlphaFoldDB" id="A0AAW0FPC7"/>
<dbReference type="SMART" id="SM00886">
    <property type="entry name" value="Dabb"/>
    <property type="match status" value="1"/>
</dbReference>
<name>A0AAW0FPC7_9APHY</name>
<dbReference type="Proteomes" id="UP001385951">
    <property type="component" value="Unassembled WGS sequence"/>
</dbReference>